<reference evidence="1 2" key="1">
    <citation type="journal article" date="2015" name="Nature">
        <title>rRNA introns, odd ribosomes, and small enigmatic genomes across a large radiation of phyla.</title>
        <authorList>
            <person name="Brown C.T."/>
            <person name="Hug L.A."/>
            <person name="Thomas B.C."/>
            <person name="Sharon I."/>
            <person name="Castelle C.J."/>
            <person name="Singh A."/>
            <person name="Wilkins M.J."/>
            <person name="Williams K.H."/>
            <person name="Banfield J.F."/>
        </authorList>
    </citation>
    <scope>NUCLEOTIDE SEQUENCE [LARGE SCALE GENOMIC DNA]</scope>
</reference>
<accession>A0A0G1CQ16</accession>
<sequence length="157" mass="18229">MSYEVDQSGKLENTSVPTVVAFSNGSRNYLYLKPVAKRKIQQHFTAIKKPKSYIYKTFACLIYLLIKRYKLEGMLVIDIEYPGNMNLIKSHVYRIFKKYEFKESKVDFRFGLVGKKSRAHEKALTAFRSKKYSRASIVTSSEVLKILIIKNQALLET</sequence>
<comment type="caution">
    <text evidence="1">The sequence shown here is derived from an EMBL/GenBank/DDBJ whole genome shotgun (WGS) entry which is preliminary data.</text>
</comment>
<evidence type="ECO:0000313" key="2">
    <source>
        <dbReference type="Proteomes" id="UP000034678"/>
    </source>
</evidence>
<dbReference type="EMBL" id="LCDU01000002">
    <property type="protein sequence ID" value="KKS60731.1"/>
    <property type="molecule type" value="Genomic_DNA"/>
</dbReference>
<proteinExistence type="predicted"/>
<name>A0A0G1CQ16_UNCKA</name>
<dbReference type="AlphaFoldDB" id="A0A0G1CQ16"/>
<dbReference type="Proteomes" id="UP000034678">
    <property type="component" value="Unassembled WGS sequence"/>
</dbReference>
<organism evidence="1 2">
    <name type="scientific">candidate division WWE3 bacterium GW2011_GWF2_42_42</name>
    <dbReference type="NCBI Taxonomy" id="1619142"/>
    <lineage>
        <taxon>Bacteria</taxon>
        <taxon>Katanobacteria</taxon>
    </lineage>
</organism>
<protein>
    <submittedName>
        <fullName evidence="1">Uncharacterized protein</fullName>
    </submittedName>
</protein>
<evidence type="ECO:0000313" key="1">
    <source>
        <dbReference type="EMBL" id="KKS60731.1"/>
    </source>
</evidence>
<gene>
    <name evidence="1" type="ORF">UV26_C0002G0057</name>
</gene>